<sequence length="233" mass="24152">MTHRSLPLALVLCAALAPAAALAQSGGTPAETPAPTEQPQAAEPAPGAPSLGEPVADENAPGRLYVAETFDDWQMTCERTGLEADPCELFQGLNDPNGGPVAEISLFNMPKGGEAVMGGTIVTPLETLLTQAVTMRIDGGQAKRYPFTFCAPVGCVARVGFTQADLDAFRRGKAAEITIVPMVAPDQQVKLTMSLKGFTKGYDAVVAANTKAAEVIAKAAKEAQEAEAAKPAE</sequence>
<evidence type="ECO:0000256" key="2">
    <source>
        <dbReference type="SAM" id="SignalP"/>
    </source>
</evidence>
<protein>
    <submittedName>
        <fullName evidence="3">Invasion associated locus B family protein</fullName>
    </submittedName>
</protein>
<feature type="compositionally biased region" description="Low complexity" evidence="1">
    <location>
        <begin position="24"/>
        <end position="49"/>
    </location>
</feature>
<evidence type="ECO:0000313" key="3">
    <source>
        <dbReference type="EMBL" id="MDR5651818.1"/>
    </source>
</evidence>
<feature type="region of interest" description="Disordered" evidence="1">
    <location>
        <begin position="24"/>
        <end position="58"/>
    </location>
</feature>
<comment type="caution">
    <text evidence="3">The sequence shown here is derived from an EMBL/GenBank/DDBJ whole genome shotgun (WGS) entry which is preliminary data.</text>
</comment>
<accession>A0ABU1F597</accession>
<dbReference type="RefSeq" id="WP_310456066.1">
    <property type="nucleotide sequence ID" value="NZ_JAVKPH010000003.1"/>
</dbReference>
<name>A0ABU1F597_9RHOB</name>
<organism evidence="3 4">
    <name type="scientific">Ruixingdingia sedimenti</name>
    <dbReference type="NCBI Taxonomy" id="3073604"/>
    <lineage>
        <taxon>Bacteria</taxon>
        <taxon>Pseudomonadati</taxon>
        <taxon>Pseudomonadota</taxon>
        <taxon>Alphaproteobacteria</taxon>
        <taxon>Rhodobacterales</taxon>
        <taxon>Paracoccaceae</taxon>
        <taxon>Ruixingdingia</taxon>
    </lineage>
</organism>
<dbReference type="Proteomes" id="UP001247754">
    <property type="component" value="Unassembled WGS sequence"/>
</dbReference>
<dbReference type="InterPro" id="IPR038696">
    <property type="entry name" value="IalB_sf"/>
</dbReference>
<feature type="signal peptide" evidence="2">
    <location>
        <begin position="1"/>
        <end position="23"/>
    </location>
</feature>
<reference evidence="3 4" key="1">
    <citation type="submission" date="2023-09" db="EMBL/GenBank/DDBJ databases">
        <title>Xinfangfangia sedmenti sp. nov., isolated the sedment.</title>
        <authorList>
            <person name="Xu L."/>
        </authorList>
    </citation>
    <scope>NUCLEOTIDE SEQUENCE [LARGE SCALE GENOMIC DNA]</scope>
    <source>
        <strain evidence="3 4">LG-4</strain>
    </source>
</reference>
<keyword evidence="4" id="KW-1185">Reference proteome</keyword>
<feature type="chain" id="PRO_5046549942" evidence="2">
    <location>
        <begin position="24"/>
        <end position="233"/>
    </location>
</feature>
<dbReference type="EMBL" id="JAVKPH010000003">
    <property type="protein sequence ID" value="MDR5651818.1"/>
    <property type="molecule type" value="Genomic_DNA"/>
</dbReference>
<gene>
    <name evidence="3" type="ORF">RGD00_04330</name>
</gene>
<dbReference type="Pfam" id="PF06776">
    <property type="entry name" value="IalB"/>
    <property type="match status" value="1"/>
</dbReference>
<evidence type="ECO:0000256" key="1">
    <source>
        <dbReference type="SAM" id="MobiDB-lite"/>
    </source>
</evidence>
<dbReference type="InterPro" id="IPR010642">
    <property type="entry name" value="Invasion_prot_B"/>
</dbReference>
<evidence type="ECO:0000313" key="4">
    <source>
        <dbReference type="Proteomes" id="UP001247754"/>
    </source>
</evidence>
<proteinExistence type="predicted"/>
<keyword evidence="2" id="KW-0732">Signal</keyword>
<dbReference type="Gene3D" id="2.60.40.1880">
    <property type="entry name" value="Invasion associated locus B (IalB) protein"/>
    <property type="match status" value="1"/>
</dbReference>